<dbReference type="AlphaFoldDB" id="A0A378IBJ7"/>
<sequence>MYSKEENLFPPTEFFTDIDDDNQPPIILDIQVSKLPIPLHPIEEKLHSQLSNYPSLEHEYGVSHLSAEGIDELFKGVEDHAKKYMQKSLPLDYYRSQFIKYAVKLAAIEKTNYQGDEEVRKNAPEKAITSAEKLLGKKGTKLYQNALKEEVNSIQYRTAVFNKATKFIAGERWQKSYFIIISGPSGSGKSFATNLILQTVNKLPQKIRENNEGNLIICIDGAICREVSQMRKLAIRLANKKGYSGIEDLHEQSSILETAKERLKAATIKDNNFSIVMPETYSYWASPFKASDYRKFMIHMTKSERQVIFGKVIGHHESNFENVVCHYLGPRRAWKTEGFDVVELDLNSTEDLTESKAHVTSGFYFGKSGSDSASEAYEAIQKNYKKPVLRLDVVNDLILLRKEKENPETWVPAKLGDEDIYLASQYTCNQWRESQAPMGLREYSAANPHTIIIPSPAFQKLLLNEGATTPSTKHRFFSKKDDPDSGNKHSPAKLNY</sequence>
<evidence type="ECO:0000256" key="1">
    <source>
        <dbReference type="SAM" id="MobiDB-lite"/>
    </source>
</evidence>
<evidence type="ECO:0000313" key="3">
    <source>
        <dbReference type="Proteomes" id="UP000254968"/>
    </source>
</evidence>
<dbReference type="OrthoDB" id="5652981at2"/>
<proteinExistence type="predicted"/>
<accession>A0A378IBJ7</accession>
<dbReference type="RefSeq" id="WP_115303348.1">
    <property type="nucleotide sequence ID" value="NZ_CAAAHO010000002.1"/>
</dbReference>
<dbReference type="Gene3D" id="3.40.50.300">
    <property type="entry name" value="P-loop containing nucleotide triphosphate hydrolases"/>
    <property type="match status" value="1"/>
</dbReference>
<dbReference type="InterPro" id="IPR027417">
    <property type="entry name" value="P-loop_NTPase"/>
</dbReference>
<protein>
    <submittedName>
        <fullName evidence="2">Uncharacterized protein</fullName>
    </submittedName>
</protein>
<feature type="region of interest" description="Disordered" evidence="1">
    <location>
        <begin position="471"/>
        <end position="496"/>
    </location>
</feature>
<gene>
    <name evidence="2" type="ORF">NCTC13315_02226</name>
</gene>
<name>A0A378IBJ7_9GAMM</name>
<dbReference type="Proteomes" id="UP000254968">
    <property type="component" value="Unassembled WGS sequence"/>
</dbReference>
<reference evidence="2 3" key="1">
    <citation type="submission" date="2018-06" db="EMBL/GenBank/DDBJ databases">
        <authorList>
            <consortium name="Pathogen Informatics"/>
            <person name="Doyle S."/>
        </authorList>
    </citation>
    <scope>NUCLEOTIDE SEQUENCE [LARGE SCALE GENOMIC DNA]</scope>
    <source>
        <strain evidence="2 3">NCTC13315</strain>
    </source>
</reference>
<dbReference type="EMBL" id="UGNV01000001">
    <property type="protein sequence ID" value="STX29674.1"/>
    <property type="molecule type" value="Genomic_DNA"/>
</dbReference>
<feature type="compositionally biased region" description="Basic and acidic residues" evidence="1">
    <location>
        <begin position="478"/>
        <end position="487"/>
    </location>
</feature>
<evidence type="ECO:0000313" key="2">
    <source>
        <dbReference type="EMBL" id="STX29674.1"/>
    </source>
</evidence>
<keyword evidence="3" id="KW-1185">Reference proteome</keyword>
<organism evidence="2 3">
    <name type="scientific">Legionella beliardensis</name>
    <dbReference type="NCBI Taxonomy" id="91822"/>
    <lineage>
        <taxon>Bacteria</taxon>
        <taxon>Pseudomonadati</taxon>
        <taxon>Pseudomonadota</taxon>
        <taxon>Gammaproteobacteria</taxon>
        <taxon>Legionellales</taxon>
        <taxon>Legionellaceae</taxon>
        <taxon>Legionella</taxon>
    </lineage>
</organism>